<proteinExistence type="inferred from homology"/>
<evidence type="ECO:0000256" key="2">
    <source>
        <dbReference type="ARBA" id="ARBA00011900"/>
    </source>
</evidence>
<evidence type="ECO:0000313" key="10">
    <source>
        <dbReference type="Proteomes" id="UP000191240"/>
    </source>
</evidence>
<dbReference type="InterPro" id="IPR051537">
    <property type="entry name" value="DNA_Adenine_Mtase"/>
</dbReference>
<dbReference type="InterPro" id="IPR038333">
    <property type="entry name" value="T1MK-like_N_sf"/>
</dbReference>
<dbReference type="Gene3D" id="3.40.50.150">
    <property type="entry name" value="Vaccinia Virus protein VP39"/>
    <property type="match status" value="1"/>
</dbReference>
<dbReference type="InterPro" id="IPR003356">
    <property type="entry name" value="DNA_methylase_A-5"/>
</dbReference>
<feature type="domain" description="DNA methylase adenine-specific" evidence="8">
    <location>
        <begin position="179"/>
        <end position="501"/>
    </location>
</feature>
<dbReference type="PROSITE" id="PS00092">
    <property type="entry name" value="N6_MTASE"/>
    <property type="match status" value="1"/>
</dbReference>
<dbReference type="GO" id="GO:0032259">
    <property type="term" value="P:methylation"/>
    <property type="evidence" value="ECO:0007669"/>
    <property type="project" value="UniProtKB-KW"/>
</dbReference>
<dbReference type="OrthoDB" id="9814572at2"/>
<gene>
    <name evidence="9" type="ORF">SAMN02745671_01224</name>
</gene>
<keyword evidence="5" id="KW-0949">S-adenosyl-L-methionine</keyword>
<evidence type="ECO:0000256" key="3">
    <source>
        <dbReference type="ARBA" id="ARBA00022603"/>
    </source>
</evidence>
<dbReference type="Gene3D" id="1.20.1260.30">
    <property type="match status" value="1"/>
</dbReference>
<comment type="similarity">
    <text evidence="1">Belongs to the N(4)/N(6)-methyltransferase family.</text>
</comment>
<dbReference type="EMBL" id="FQYW01000009">
    <property type="protein sequence ID" value="SHI64648.1"/>
    <property type="molecule type" value="Genomic_DNA"/>
</dbReference>
<evidence type="ECO:0000256" key="5">
    <source>
        <dbReference type="ARBA" id="ARBA00022691"/>
    </source>
</evidence>
<keyword evidence="6" id="KW-0680">Restriction system</keyword>
<dbReference type="PANTHER" id="PTHR42933">
    <property type="entry name" value="SLR6095 PROTEIN"/>
    <property type="match status" value="1"/>
</dbReference>
<keyword evidence="4" id="KW-0808">Transferase</keyword>
<dbReference type="InterPro" id="IPR029063">
    <property type="entry name" value="SAM-dependent_MTases_sf"/>
</dbReference>
<dbReference type="SUPFAM" id="SSF53335">
    <property type="entry name" value="S-adenosyl-L-methionine-dependent methyltransferases"/>
    <property type="match status" value="1"/>
</dbReference>
<dbReference type="GO" id="GO:0003677">
    <property type="term" value="F:DNA binding"/>
    <property type="evidence" value="ECO:0007669"/>
    <property type="project" value="InterPro"/>
</dbReference>
<evidence type="ECO:0000313" key="9">
    <source>
        <dbReference type="EMBL" id="SHI64648.1"/>
    </source>
</evidence>
<protein>
    <recommendedName>
        <fullName evidence="2">site-specific DNA-methyltransferase (adenine-specific)</fullName>
        <ecNumber evidence="2">2.1.1.72</ecNumber>
    </recommendedName>
</protein>
<evidence type="ECO:0000256" key="4">
    <source>
        <dbReference type="ARBA" id="ARBA00022679"/>
    </source>
</evidence>
<evidence type="ECO:0000259" key="8">
    <source>
        <dbReference type="Pfam" id="PF02384"/>
    </source>
</evidence>
<dbReference type="PRINTS" id="PR00507">
    <property type="entry name" value="N12N6MTFRASE"/>
</dbReference>
<reference evidence="9 10" key="1">
    <citation type="submission" date="2016-11" db="EMBL/GenBank/DDBJ databases">
        <authorList>
            <person name="Jaros S."/>
            <person name="Januszkiewicz K."/>
            <person name="Wedrychowicz H."/>
        </authorList>
    </citation>
    <scope>NUCLEOTIDE SEQUENCE [LARGE SCALE GENOMIC DNA]</scope>
    <source>
        <strain evidence="9 10">DSM 3074</strain>
    </source>
</reference>
<accession>A0A1M6CV94</accession>
<dbReference type="Pfam" id="PF02384">
    <property type="entry name" value="N6_Mtase"/>
    <property type="match status" value="1"/>
</dbReference>
<dbReference type="EC" id="2.1.1.72" evidence="2"/>
<evidence type="ECO:0000256" key="1">
    <source>
        <dbReference type="ARBA" id="ARBA00006594"/>
    </source>
</evidence>
<keyword evidence="3" id="KW-0489">Methyltransferase</keyword>
<organism evidence="9 10">
    <name type="scientific">Anaerovibrio lipolyticus DSM 3074</name>
    <dbReference type="NCBI Taxonomy" id="1120997"/>
    <lineage>
        <taxon>Bacteria</taxon>
        <taxon>Bacillati</taxon>
        <taxon>Bacillota</taxon>
        <taxon>Negativicutes</taxon>
        <taxon>Selenomonadales</taxon>
        <taxon>Selenomonadaceae</taxon>
        <taxon>Anaerovibrio</taxon>
    </lineage>
</organism>
<dbReference type="AlphaFoldDB" id="A0A1M6CV94"/>
<comment type="catalytic activity">
    <reaction evidence="7">
        <text>a 2'-deoxyadenosine in DNA + S-adenosyl-L-methionine = an N(6)-methyl-2'-deoxyadenosine in DNA + S-adenosyl-L-homocysteine + H(+)</text>
        <dbReference type="Rhea" id="RHEA:15197"/>
        <dbReference type="Rhea" id="RHEA-COMP:12418"/>
        <dbReference type="Rhea" id="RHEA-COMP:12419"/>
        <dbReference type="ChEBI" id="CHEBI:15378"/>
        <dbReference type="ChEBI" id="CHEBI:57856"/>
        <dbReference type="ChEBI" id="CHEBI:59789"/>
        <dbReference type="ChEBI" id="CHEBI:90615"/>
        <dbReference type="ChEBI" id="CHEBI:90616"/>
        <dbReference type="EC" id="2.1.1.72"/>
    </reaction>
</comment>
<evidence type="ECO:0000256" key="6">
    <source>
        <dbReference type="ARBA" id="ARBA00022747"/>
    </source>
</evidence>
<evidence type="ECO:0000256" key="7">
    <source>
        <dbReference type="ARBA" id="ARBA00047942"/>
    </source>
</evidence>
<name>A0A1M6CV94_9FIRM</name>
<dbReference type="GO" id="GO:0009007">
    <property type="term" value="F:site-specific DNA-methyltransferase (adenine-specific) activity"/>
    <property type="evidence" value="ECO:0007669"/>
    <property type="project" value="UniProtKB-EC"/>
</dbReference>
<dbReference type="GO" id="GO:0008170">
    <property type="term" value="F:N-methyltransferase activity"/>
    <property type="evidence" value="ECO:0007669"/>
    <property type="project" value="InterPro"/>
</dbReference>
<dbReference type="Proteomes" id="UP000191240">
    <property type="component" value="Unassembled WGS sequence"/>
</dbReference>
<sequence>MVLISEKEKIYGLIDDLKAICSNYGLGNSGNEYKIITETFLYKFLNDKFIAAVKELDEFKGMSTKEAEEKLSGLSDDDFDFQMLDLDAKVARIRPADLISSLFSRKGEQGFHITFDNALLHISDENKDVFSVAAGAQSKVRLFDTLSNLVTEVERQDDFCRAIINKLAATSFDKIFQQKYDFFADIFEYLIKDYNKDSGQYAEYYTPHSIAQIIAKILVPEDVKNVSIYDPAAGSGTLVLTLAEQIGDKNCAVYTQDISQKSNEILRLNLILNNLVDSLPNVIQDDTLVNPRHLSDDKKTIKLFDYIVSNPPFNTDFSETRDALAGEGYKKRFFAGVPNIPNKKKESMAIYQMFLQHIIVSMKKGSGKAAVVVPTGFLTAATGIPLKIRQHIVDNKMLRGVVSMPSNIFANTGTNVSVVFLDAAGTKDDKVLLVDASNMGTKVKLEGTKNQRTYLSQEEMDTIVSTMNELKETDDFSVLVSLEDITNKKYSFSAGQYFKVKIEYVDLTPEEFQQKMAGYEKQLKEYFIEGHKLEEEILKGLGELKYE</sequence>
<dbReference type="InterPro" id="IPR002052">
    <property type="entry name" value="DNA_methylase_N6_adenine_CS"/>
</dbReference>
<dbReference type="PANTHER" id="PTHR42933:SF1">
    <property type="entry name" value="SITE-SPECIFIC DNA-METHYLTRANSFERASE (ADENINE-SPECIFIC)"/>
    <property type="match status" value="1"/>
</dbReference>
<dbReference type="GO" id="GO:0009307">
    <property type="term" value="P:DNA restriction-modification system"/>
    <property type="evidence" value="ECO:0007669"/>
    <property type="project" value="UniProtKB-KW"/>
</dbReference>
<dbReference type="RefSeq" id="WP_080325685.1">
    <property type="nucleotide sequence ID" value="NZ_FQYW01000009.1"/>
</dbReference>